<feature type="non-terminal residue" evidence="2">
    <location>
        <position position="58"/>
    </location>
</feature>
<evidence type="ECO:0000256" key="1">
    <source>
        <dbReference type="SAM" id="MobiDB-lite"/>
    </source>
</evidence>
<protein>
    <submittedName>
        <fullName evidence="2">Uncharacterized protein</fullName>
    </submittedName>
</protein>
<feature type="compositionally biased region" description="Basic and acidic residues" evidence="1">
    <location>
        <begin position="27"/>
        <end position="39"/>
    </location>
</feature>
<name>A0A392UGG7_9FABA</name>
<feature type="compositionally biased region" description="Polar residues" evidence="1">
    <location>
        <begin position="9"/>
        <end position="18"/>
    </location>
</feature>
<reference evidence="2 3" key="1">
    <citation type="journal article" date="2018" name="Front. Plant Sci.">
        <title>Red Clover (Trifolium pratense) and Zigzag Clover (T. medium) - A Picture of Genomic Similarities and Differences.</title>
        <authorList>
            <person name="Dluhosova J."/>
            <person name="Istvanek J."/>
            <person name="Nedelnik J."/>
            <person name="Repkova J."/>
        </authorList>
    </citation>
    <scope>NUCLEOTIDE SEQUENCE [LARGE SCALE GENOMIC DNA]</scope>
    <source>
        <strain evidence="3">cv. 10/8</strain>
        <tissue evidence="2">Leaf</tissue>
    </source>
</reference>
<accession>A0A392UGG7</accession>
<keyword evidence="3" id="KW-1185">Reference proteome</keyword>
<sequence length="58" mass="6687">MVSKDLLQTKASSINFNKQKQHRSRASKSEDRRRRVERIGRKKGPLIVLGPVVIMIKT</sequence>
<comment type="caution">
    <text evidence="2">The sequence shown here is derived from an EMBL/GenBank/DDBJ whole genome shotgun (WGS) entry which is preliminary data.</text>
</comment>
<dbReference type="AlphaFoldDB" id="A0A392UGG7"/>
<feature type="region of interest" description="Disordered" evidence="1">
    <location>
        <begin position="1"/>
        <end position="39"/>
    </location>
</feature>
<dbReference type="Proteomes" id="UP000265520">
    <property type="component" value="Unassembled WGS sequence"/>
</dbReference>
<evidence type="ECO:0000313" key="3">
    <source>
        <dbReference type="Proteomes" id="UP000265520"/>
    </source>
</evidence>
<dbReference type="EMBL" id="LXQA010822972">
    <property type="protein sequence ID" value="MCI72669.1"/>
    <property type="molecule type" value="Genomic_DNA"/>
</dbReference>
<organism evidence="2 3">
    <name type="scientific">Trifolium medium</name>
    <dbReference type="NCBI Taxonomy" id="97028"/>
    <lineage>
        <taxon>Eukaryota</taxon>
        <taxon>Viridiplantae</taxon>
        <taxon>Streptophyta</taxon>
        <taxon>Embryophyta</taxon>
        <taxon>Tracheophyta</taxon>
        <taxon>Spermatophyta</taxon>
        <taxon>Magnoliopsida</taxon>
        <taxon>eudicotyledons</taxon>
        <taxon>Gunneridae</taxon>
        <taxon>Pentapetalae</taxon>
        <taxon>rosids</taxon>
        <taxon>fabids</taxon>
        <taxon>Fabales</taxon>
        <taxon>Fabaceae</taxon>
        <taxon>Papilionoideae</taxon>
        <taxon>50 kb inversion clade</taxon>
        <taxon>NPAAA clade</taxon>
        <taxon>Hologalegina</taxon>
        <taxon>IRL clade</taxon>
        <taxon>Trifolieae</taxon>
        <taxon>Trifolium</taxon>
    </lineage>
</organism>
<evidence type="ECO:0000313" key="2">
    <source>
        <dbReference type="EMBL" id="MCI72669.1"/>
    </source>
</evidence>
<proteinExistence type="predicted"/>